<feature type="compositionally biased region" description="Polar residues" evidence="1">
    <location>
        <begin position="236"/>
        <end position="259"/>
    </location>
</feature>
<feature type="compositionally biased region" description="Polar residues" evidence="1">
    <location>
        <begin position="48"/>
        <end position="60"/>
    </location>
</feature>
<feature type="region of interest" description="Disordered" evidence="1">
    <location>
        <begin position="204"/>
        <end position="347"/>
    </location>
</feature>
<dbReference type="EMBL" id="WEIX01010667">
    <property type="protein sequence ID" value="NWH24018.1"/>
    <property type="molecule type" value="Genomic_DNA"/>
</dbReference>
<name>A0A850U0M7_GRUAM</name>
<feature type="non-terminal residue" evidence="2">
    <location>
        <position position="1"/>
    </location>
</feature>
<feature type="non-terminal residue" evidence="2">
    <location>
        <position position="347"/>
    </location>
</feature>
<reference evidence="2" key="1">
    <citation type="submission" date="2019-10" db="EMBL/GenBank/DDBJ databases">
        <title>Bird 10,000 Genomes (B10K) Project - Family phase.</title>
        <authorList>
            <person name="Zhang G."/>
        </authorList>
    </citation>
    <scope>NUCLEOTIDE SEQUENCE</scope>
    <source>
        <strain evidence="2">B10K-DU-012-65</strain>
        <tissue evidence="2">Muscle</tissue>
    </source>
</reference>
<dbReference type="AlphaFoldDB" id="A0A850U0M7"/>
<proteinExistence type="predicted"/>
<feature type="region of interest" description="Disordered" evidence="1">
    <location>
        <begin position="44"/>
        <end position="73"/>
    </location>
</feature>
<keyword evidence="3" id="KW-1185">Reference proteome</keyword>
<sequence length="347" mass="36640">SAVPAPNFAMPVTVPVTNQNTLQFSNPGSSLVTQSLVTSSLTDPRLLSPQQPALQRNTVSPGLPQRPASAGERRRAMLGGDLNNTNGACPSPVGNGYVSARASPGLLPVSNGSSLGKIIPAKSPPPPSHSTQLATNSRKPDLRVITSQSGKGLMHHLQNTQRLGVSQATHSLTTPVVSVATPSLLTQGLPFSAMPTAYNTDFPLSPPPSVSPPSSPPALLLLSQPHPVPRPPTFWTPRQGSHLSHTTTLTVNTNPNISIKSEPVSPNRERNTATPLSTFPHQPRHEPTGRSPVDSLSSNTSSYEGSSERDDPARPDFGSSLGLLRPTSEPEGESPSVKRMRLDTWVT</sequence>
<evidence type="ECO:0000313" key="3">
    <source>
        <dbReference type="Proteomes" id="UP000640762"/>
    </source>
</evidence>
<organism evidence="2 3">
    <name type="scientific">Grus americana</name>
    <name type="common">Whooping crane</name>
    <dbReference type="NCBI Taxonomy" id="9117"/>
    <lineage>
        <taxon>Eukaryota</taxon>
        <taxon>Metazoa</taxon>
        <taxon>Chordata</taxon>
        <taxon>Craniata</taxon>
        <taxon>Vertebrata</taxon>
        <taxon>Euteleostomi</taxon>
        <taxon>Archelosauria</taxon>
        <taxon>Archosauria</taxon>
        <taxon>Dinosauria</taxon>
        <taxon>Saurischia</taxon>
        <taxon>Theropoda</taxon>
        <taxon>Coelurosauria</taxon>
        <taxon>Aves</taxon>
        <taxon>Neognathae</taxon>
        <taxon>Neoaves</taxon>
        <taxon>Gruiformes</taxon>
        <taxon>Gruidae</taxon>
        <taxon>Grus</taxon>
    </lineage>
</organism>
<gene>
    <name evidence="2" type="primary">Mef2d</name>
    <name evidence="2" type="ORF">GRUAME_R06832</name>
</gene>
<evidence type="ECO:0000313" key="2">
    <source>
        <dbReference type="EMBL" id="NWH24018.1"/>
    </source>
</evidence>
<feature type="compositionally biased region" description="Low complexity" evidence="1">
    <location>
        <begin position="295"/>
        <end position="305"/>
    </location>
</feature>
<dbReference type="Proteomes" id="UP000640762">
    <property type="component" value="Unassembled WGS sequence"/>
</dbReference>
<comment type="caution">
    <text evidence="2">The sequence shown here is derived from an EMBL/GenBank/DDBJ whole genome shotgun (WGS) entry which is preliminary data.</text>
</comment>
<protein>
    <submittedName>
        <fullName evidence="2">MEF2D factor</fullName>
    </submittedName>
</protein>
<evidence type="ECO:0000256" key="1">
    <source>
        <dbReference type="SAM" id="MobiDB-lite"/>
    </source>
</evidence>
<accession>A0A850U0M7</accession>
<feature type="compositionally biased region" description="Pro residues" evidence="1">
    <location>
        <begin position="204"/>
        <end position="216"/>
    </location>
</feature>